<dbReference type="Proteomes" id="UP001302126">
    <property type="component" value="Unassembled WGS sequence"/>
</dbReference>
<proteinExistence type="predicted"/>
<reference evidence="3" key="1">
    <citation type="journal article" date="2023" name="Mol. Phylogenet. Evol.">
        <title>Genome-scale phylogeny and comparative genomics of the fungal order Sordariales.</title>
        <authorList>
            <person name="Hensen N."/>
            <person name="Bonometti L."/>
            <person name="Westerberg I."/>
            <person name="Brannstrom I.O."/>
            <person name="Guillou S."/>
            <person name="Cros-Aarteil S."/>
            <person name="Calhoun S."/>
            <person name="Haridas S."/>
            <person name="Kuo A."/>
            <person name="Mondo S."/>
            <person name="Pangilinan J."/>
            <person name="Riley R."/>
            <person name="LaButti K."/>
            <person name="Andreopoulos B."/>
            <person name="Lipzen A."/>
            <person name="Chen C."/>
            <person name="Yan M."/>
            <person name="Daum C."/>
            <person name="Ng V."/>
            <person name="Clum A."/>
            <person name="Steindorff A."/>
            <person name="Ohm R.A."/>
            <person name="Martin F."/>
            <person name="Silar P."/>
            <person name="Natvig D.O."/>
            <person name="Lalanne C."/>
            <person name="Gautier V."/>
            <person name="Ament-Velasquez S.L."/>
            <person name="Kruys A."/>
            <person name="Hutchinson M.I."/>
            <person name="Powell A.J."/>
            <person name="Barry K."/>
            <person name="Miller A.N."/>
            <person name="Grigoriev I.V."/>
            <person name="Debuchy R."/>
            <person name="Gladieux P."/>
            <person name="Hiltunen Thoren M."/>
            <person name="Johannesson H."/>
        </authorList>
    </citation>
    <scope>NUCLEOTIDE SEQUENCE</scope>
    <source>
        <strain evidence="3">PSN309</strain>
    </source>
</reference>
<name>A0AAN6X4C3_9PEZI</name>
<dbReference type="AlphaFoldDB" id="A0AAN6X4C3"/>
<dbReference type="EMBL" id="MU864361">
    <property type="protein sequence ID" value="KAK4191157.1"/>
    <property type="molecule type" value="Genomic_DNA"/>
</dbReference>
<gene>
    <name evidence="3" type="ORF">QBC35DRAFT_36992</name>
</gene>
<feature type="region of interest" description="Disordered" evidence="1">
    <location>
        <begin position="41"/>
        <end position="62"/>
    </location>
</feature>
<evidence type="ECO:0000259" key="2">
    <source>
        <dbReference type="SMART" id="SM00355"/>
    </source>
</evidence>
<accession>A0AAN6X4C3</accession>
<dbReference type="InterPro" id="IPR013087">
    <property type="entry name" value="Znf_C2H2_type"/>
</dbReference>
<evidence type="ECO:0000256" key="1">
    <source>
        <dbReference type="SAM" id="MobiDB-lite"/>
    </source>
</evidence>
<comment type="caution">
    <text evidence="3">The sequence shown here is derived from an EMBL/GenBank/DDBJ whole genome shotgun (WGS) entry which is preliminary data.</text>
</comment>
<evidence type="ECO:0000313" key="3">
    <source>
        <dbReference type="EMBL" id="KAK4191157.1"/>
    </source>
</evidence>
<sequence length="256" mass="29415">MAVPYDYSAGPSFDSELDEYGYQFPSDEDTTFFLHQGTTWPASSGMQREHSSSTATTHDSGGTQGICDTTFSSYFSSNSHNALWSENPEWGLAHAWDCPQVMDGRLAGMAPQNSKQTFPCLFPGCNNKGFSRAADLDRHQKIVHGTETQKPKFFCDYKKCPRHETPFSRQDHFRDHLRDIHKEDLLIRSKPATSEWWASRNTKALYDGWWRCSKCFVRVKGEKDGFTCPGCQNPCEPERRRAREDHNEIDTTEWNY</sequence>
<dbReference type="Gene3D" id="3.30.160.60">
    <property type="entry name" value="Classic Zinc Finger"/>
    <property type="match status" value="1"/>
</dbReference>
<dbReference type="SMART" id="SM00355">
    <property type="entry name" value="ZnF_C2H2"/>
    <property type="match status" value="2"/>
</dbReference>
<keyword evidence="4" id="KW-1185">Reference proteome</keyword>
<evidence type="ECO:0000313" key="4">
    <source>
        <dbReference type="Proteomes" id="UP001302126"/>
    </source>
</evidence>
<feature type="domain" description="C2H2-type" evidence="2">
    <location>
        <begin position="153"/>
        <end position="181"/>
    </location>
</feature>
<reference evidence="3" key="2">
    <citation type="submission" date="2023-05" db="EMBL/GenBank/DDBJ databases">
        <authorList>
            <consortium name="Lawrence Berkeley National Laboratory"/>
            <person name="Steindorff A."/>
            <person name="Hensen N."/>
            <person name="Bonometti L."/>
            <person name="Westerberg I."/>
            <person name="Brannstrom I.O."/>
            <person name="Guillou S."/>
            <person name="Cros-Aarteil S."/>
            <person name="Calhoun S."/>
            <person name="Haridas S."/>
            <person name="Kuo A."/>
            <person name="Mondo S."/>
            <person name="Pangilinan J."/>
            <person name="Riley R."/>
            <person name="Labutti K."/>
            <person name="Andreopoulos B."/>
            <person name="Lipzen A."/>
            <person name="Chen C."/>
            <person name="Yanf M."/>
            <person name="Daum C."/>
            <person name="Ng V."/>
            <person name="Clum A."/>
            <person name="Ohm R."/>
            <person name="Martin F."/>
            <person name="Silar P."/>
            <person name="Natvig D."/>
            <person name="Lalanne C."/>
            <person name="Gautier V."/>
            <person name="Ament-Velasquez S.L."/>
            <person name="Kruys A."/>
            <person name="Hutchinson M.I."/>
            <person name="Powell A.J."/>
            <person name="Barry K."/>
            <person name="Miller A.N."/>
            <person name="Grigoriev I.V."/>
            <person name="Debuchy R."/>
            <person name="Gladieux P."/>
            <person name="Thoren M.H."/>
            <person name="Johannesson H."/>
        </authorList>
    </citation>
    <scope>NUCLEOTIDE SEQUENCE</scope>
    <source>
        <strain evidence="3">PSN309</strain>
    </source>
</reference>
<organism evidence="3 4">
    <name type="scientific">Podospora australis</name>
    <dbReference type="NCBI Taxonomy" id="1536484"/>
    <lineage>
        <taxon>Eukaryota</taxon>
        <taxon>Fungi</taxon>
        <taxon>Dikarya</taxon>
        <taxon>Ascomycota</taxon>
        <taxon>Pezizomycotina</taxon>
        <taxon>Sordariomycetes</taxon>
        <taxon>Sordariomycetidae</taxon>
        <taxon>Sordariales</taxon>
        <taxon>Podosporaceae</taxon>
        <taxon>Podospora</taxon>
    </lineage>
</organism>
<feature type="domain" description="C2H2-type" evidence="2">
    <location>
        <begin position="118"/>
        <end position="144"/>
    </location>
</feature>
<protein>
    <recommendedName>
        <fullName evidence="2">C2H2-type domain-containing protein</fullName>
    </recommendedName>
</protein>